<keyword evidence="2 4" id="KW-0863">Zinc-finger</keyword>
<feature type="domain" description="MYND-type" evidence="5">
    <location>
        <begin position="16"/>
        <end position="52"/>
    </location>
</feature>
<dbReference type="PANTHER" id="PTHR46455">
    <property type="entry name" value="SET AND MYND DOMAIN CONTAINING, ARTHROPOD-SPECIFIC, MEMBER 4, ISOFORM A"/>
    <property type="match status" value="1"/>
</dbReference>
<dbReference type="RefSeq" id="XP_052128417.1">
    <property type="nucleotide sequence ID" value="XM_052272457.1"/>
</dbReference>
<dbReference type="Pfam" id="PF01753">
    <property type="entry name" value="zf-MYND"/>
    <property type="match status" value="1"/>
</dbReference>
<keyword evidence="6" id="KW-1185">Reference proteome</keyword>
<gene>
    <name evidence="7 8" type="primary">LOC113214725</name>
</gene>
<evidence type="ECO:0000313" key="7">
    <source>
        <dbReference type="RefSeq" id="XP_052128416.1"/>
    </source>
</evidence>
<dbReference type="PROSITE" id="PS01360">
    <property type="entry name" value="ZF_MYND_1"/>
    <property type="match status" value="1"/>
</dbReference>
<proteinExistence type="predicted"/>
<keyword evidence="3" id="KW-0862">Zinc</keyword>
<evidence type="ECO:0000256" key="3">
    <source>
        <dbReference type="ARBA" id="ARBA00022833"/>
    </source>
</evidence>
<dbReference type="Gene3D" id="1.10.220.160">
    <property type="match status" value="1"/>
</dbReference>
<dbReference type="SUPFAM" id="SSF144232">
    <property type="entry name" value="HIT/MYND zinc finger-like"/>
    <property type="match status" value="1"/>
</dbReference>
<dbReference type="Gene3D" id="2.170.270.10">
    <property type="entry name" value="SET domain"/>
    <property type="match status" value="1"/>
</dbReference>
<dbReference type="GeneID" id="113214725"/>
<dbReference type="PANTHER" id="PTHR46455:SF5">
    <property type="entry name" value="SET AND MYND DOMAIN CONTAINING, ARTHROPOD-SPECIFIC, MEMBER 4, ISOFORM A"/>
    <property type="match status" value="1"/>
</dbReference>
<name>A0A9C6X3D4_FRAOC</name>
<dbReference type="RefSeq" id="XP_052128416.1">
    <property type="nucleotide sequence ID" value="XM_052272456.1"/>
</dbReference>
<dbReference type="InterPro" id="IPR053010">
    <property type="entry name" value="SET_SmydA-8"/>
</dbReference>
<evidence type="ECO:0000259" key="5">
    <source>
        <dbReference type="PROSITE" id="PS50865"/>
    </source>
</evidence>
<sequence>MTPPTPLCHNAARSECSVCNKADSMPCSTCRLDYYCSVAHQKRDWPRHKLGCGVLKVERSSRIGRYLIATKDIPAGTVVLRDTAFPVPNYNTDLPQVLCAACCKVLSATGFTQCSLCGWPVCGDACGGGPGHRRECAAFQRAGFKLAKCELQGNHKLIWRALGALKTYFGTLEHSWLRDLQSDYVHDATDKELGAELDAKRSGWRTAARWLRGALGLLWLEEEDLVRAAARNDINAIGGVYGVVTQPTDPAALADTGAIFAGLSLLEHNCTPSCSASSNGVVDTFSTDDFPNPAESVIKSFEGQKGRADNFVTTTRLVRKGEHLSIDYLDDPLISTSVRRKRLRNWGFRCDCERCTDPSEFGLYLESACCASCSAKGSRHFLIFNEVKKIFICEGCGHEEVEDPAWIEQLAFSALLDKPDTGVVELHRFVERSVWPRGLLHATHSLVIEAKSTMVQFARPDHLLGAGGIPDQKILELLSTACRDLLSALDMSGQGLCARRCNLLNPLIFAMKIHLLADLKPLVMDGKYFGAMTAYAPRVRELEKLTKELRQMLPPGPGPEKILFEKVHMAELDFLLSVTGCKLPSPDALSNMRSFLELHA</sequence>
<evidence type="ECO:0000313" key="6">
    <source>
        <dbReference type="Proteomes" id="UP000504606"/>
    </source>
</evidence>
<dbReference type="GO" id="GO:0008270">
    <property type="term" value="F:zinc ion binding"/>
    <property type="evidence" value="ECO:0007669"/>
    <property type="project" value="UniProtKB-KW"/>
</dbReference>
<organism evidence="6 7">
    <name type="scientific">Frankliniella occidentalis</name>
    <name type="common">Western flower thrips</name>
    <name type="synonym">Euthrips occidentalis</name>
    <dbReference type="NCBI Taxonomy" id="133901"/>
    <lineage>
        <taxon>Eukaryota</taxon>
        <taxon>Metazoa</taxon>
        <taxon>Ecdysozoa</taxon>
        <taxon>Arthropoda</taxon>
        <taxon>Hexapoda</taxon>
        <taxon>Insecta</taxon>
        <taxon>Pterygota</taxon>
        <taxon>Neoptera</taxon>
        <taxon>Paraneoptera</taxon>
        <taxon>Thysanoptera</taxon>
        <taxon>Terebrantia</taxon>
        <taxon>Thripoidea</taxon>
        <taxon>Thripidae</taxon>
        <taxon>Frankliniella</taxon>
    </lineage>
</organism>
<dbReference type="Gene3D" id="6.10.140.2220">
    <property type="match status" value="2"/>
</dbReference>
<dbReference type="InterPro" id="IPR046341">
    <property type="entry name" value="SET_dom_sf"/>
</dbReference>
<dbReference type="SUPFAM" id="SSF82199">
    <property type="entry name" value="SET domain"/>
    <property type="match status" value="1"/>
</dbReference>
<dbReference type="KEGG" id="foc:113214725"/>
<dbReference type="Proteomes" id="UP000504606">
    <property type="component" value="Unplaced"/>
</dbReference>
<dbReference type="OrthoDB" id="5952526at2759"/>
<reference evidence="7 8" key="1">
    <citation type="submission" date="2025-04" db="UniProtKB">
        <authorList>
            <consortium name="RefSeq"/>
        </authorList>
    </citation>
    <scope>IDENTIFICATION</scope>
    <source>
        <tissue evidence="7 8">Whole organism</tissue>
    </source>
</reference>
<evidence type="ECO:0000256" key="4">
    <source>
        <dbReference type="PROSITE-ProRule" id="PRU00134"/>
    </source>
</evidence>
<dbReference type="InterPro" id="IPR002893">
    <property type="entry name" value="Znf_MYND"/>
</dbReference>
<keyword evidence="1" id="KW-0479">Metal-binding</keyword>
<evidence type="ECO:0000256" key="1">
    <source>
        <dbReference type="ARBA" id="ARBA00022723"/>
    </source>
</evidence>
<dbReference type="AlphaFoldDB" id="A0A9C6X3D4"/>
<accession>A0A9C6X3D4</accession>
<protein>
    <submittedName>
        <fullName evidence="7 8">Uncharacterized protein LOC113214725</fullName>
    </submittedName>
</protein>
<evidence type="ECO:0000256" key="2">
    <source>
        <dbReference type="ARBA" id="ARBA00022771"/>
    </source>
</evidence>
<dbReference type="PROSITE" id="PS50865">
    <property type="entry name" value="ZF_MYND_2"/>
    <property type="match status" value="1"/>
</dbReference>
<evidence type="ECO:0000313" key="8">
    <source>
        <dbReference type="RefSeq" id="XP_052128417.1"/>
    </source>
</evidence>